<dbReference type="Proteomes" id="UP001060215">
    <property type="component" value="Chromosome 14"/>
</dbReference>
<name>A0ACC0FIS9_9ERIC</name>
<evidence type="ECO:0000313" key="1">
    <source>
        <dbReference type="EMBL" id="KAI7988027.1"/>
    </source>
</evidence>
<protein>
    <submittedName>
        <fullName evidence="1">Uncharacterized protein</fullName>
    </submittedName>
</protein>
<organism evidence="1 2">
    <name type="scientific">Camellia lanceoleosa</name>
    <dbReference type="NCBI Taxonomy" id="1840588"/>
    <lineage>
        <taxon>Eukaryota</taxon>
        <taxon>Viridiplantae</taxon>
        <taxon>Streptophyta</taxon>
        <taxon>Embryophyta</taxon>
        <taxon>Tracheophyta</taxon>
        <taxon>Spermatophyta</taxon>
        <taxon>Magnoliopsida</taxon>
        <taxon>eudicotyledons</taxon>
        <taxon>Gunneridae</taxon>
        <taxon>Pentapetalae</taxon>
        <taxon>asterids</taxon>
        <taxon>Ericales</taxon>
        <taxon>Theaceae</taxon>
        <taxon>Camellia</taxon>
    </lineage>
</organism>
<sequence length="80" mass="9590">MMGTSLQSLRRRRERRIRVAEEVAKESFEMETFAMEDIEVFEFIERLHERLCVFFCDFIFSVSLDQEPVKVIDDHDSILS</sequence>
<accession>A0ACC0FIS9</accession>
<comment type="caution">
    <text evidence="1">The sequence shown here is derived from an EMBL/GenBank/DDBJ whole genome shotgun (WGS) entry which is preliminary data.</text>
</comment>
<gene>
    <name evidence="1" type="ORF">LOK49_LG13G02010</name>
</gene>
<keyword evidence="2" id="KW-1185">Reference proteome</keyword>
<reference evidence="1 2" key="1">
    <citation type="journal article" date="2022" name="Plant J.">
        <title>Chromosome-level genome of Camellia lanceoleosa provides a valuable resource for understanding genome evolution and self-incompatibility.</title>
        <authorList>
            <person name="Gong W."/>
            <person name="Xiao S."/>
            <person name="Wang L."/>
            <person name="Liao Z."/>
            <person name="Chang Y."/>
            <person name="Mo W."/>
            <person name="Hu G."/>
            <person name="Li W."/>
            <person name="Zhao G."/>
            <person name="Zhu H."/>
            <person name="Hu X."/>
            <person name="Ji K."/>
            <person name="Xiang X."/>
            <person name="Song Q."/>
            <person name="Yuan D."/>
            <person name="Jin S."/>
            <person name="Zhang L."/>
        </authorList>
    </citation>
    <scope>NUCLEOTIDE SEQUENCE [LARGE SCALE GENOMIC DNA]</scope>
    <source>
        <strain evidence="1">SQ_2022a</strain>
    </source>
</reference>
<evidence type="ECO:0000313" key="2">
    <source>
        <dbReference type="Proteomes" id="UP001060215"/>
    </source>
</evidence>
<proteinExistence type="predicted"/>
<dbReference type="EMBL" id="CM045771">
    <property type="protein sequence ID" value="KAI7988027.1"/>
    <property type="molecule type" value="Genomic_DNA"/>
</dbReference>